<organism evidence="2 3">
    <name type="scientific">Verticiella sediminum</name>
    <dbReference type="NCBI Taxonomy" id="1247510"/>
    <lineage>
        <taxon>Bacteria</taxon>
        <taxon>Pseudomonadati</taxon>
        <taxon>Pseudomonadota</taxon>
        <taxon>Betaproteobacteria</taxon>
        <taxon>Burkholderiales</taxon>
        <taxon>Alcaligenaceae</taxon>
        <taxon>Verticiella</taxon>
    </lineage>
</organism>
<dbReference type="AlphaFoldDB" id="A0A556A7W2"/>
<dbReference type="OrthoDB" id="8521216at2"/>
<gene>
    <name evidence="2" type="ORF">FOZ76_25470</name>
</gene>
<dbReference type="EMBL" id="VLTJ01000042">
    <property type="protein sequence ID" value="TSH88978.1"/>
    <property type="molecule type" value="Genomic_DNA"/>
</dbReference>
<accession>A0A556A7W2</accession>
<keyword evidence="3" id="KW-1185">Reference proteome</keyword>
<proteinExistence type="predicted"/>
<dbReference type="InterPro" id="IPR007922">
    <property type="entry name" value="DciA-like"/>
</dbReference>
<protein>
    <submittedName>
        <fullName evidence="2">DUF721 domain-containing protein</fullName>
    </submittedName>
</protein>
<evidence type="ECO:0000313" key="2">
    <source>
        <dbReference type="EMBL" id="TSH88978.1"/>
    </source>
</evidence>
<evidence type="ECO:0000313" key="3">
    <source>
        <dbReference type="Proteomes" id="UP000318405"/>
    </source>
</evidence>
<name>A0A556A7W2_9BURK</name>
<reference evidence="2 3" key="1">
    <citation type="submission" date="2019-07" db="EMBL/GenBank/DDBJ databases">
        <title>Qingshengfaniella alkalisoli gen. nov., sp. nov., isolated from saline soil.</title>
        <authorList>
            <person name="Xu L."/>
            <person name="Huang X.-X."/>
            <person name="Sun J.-Q."/>
        </authorList>
    </citation>
    <scope>NUCLEOTIDE SEQUENCE [LARGE SCALE GENOMIC DNA]</scope>
    <source>
        <strain evidence="2 3">DSM 27279</strain>
    </source>
</reference>
<dbReference type="Proteomes" id="UP000318405">
    <property type="component" value="Unassembled WGS sequence"/>
</dbReference>
<feature type="region of interest" description="Disordered" evidence="1">
    <location>
        <begin position="1"/>
        <end position="21"/>
    </location>
</feature>
<sequence>MEKTAKTRRAGRRSGSPDALSWLNQTTRGASVVATAQRLLEVQGQLRKVLPTPLNESCQVLRWQEDTLTLGVPTSAHSAKLRQLLPRLAASLQSSGWQLNEIRVRVQADGGRPYVPVPPRDPRPEIHENGLESFVALRKNLSTDGPLARALDKLLQRRGRA</sequence>
<comment type="caution">
    <text evidence="2">The sequence shown here is derived from an EMBL/GenBank/DDBJ whole genome shotgun (WGS) entry which is preliminary data.</text>
</comment>
<feature type="compositionally biased region" description="Basic residues" evidence="1">
    <location>
        <begin position="1"/>
        <end position="12"/>
    </location>
</feature>
<evidence type="ECO:0000256" key="1">
    <source>
        <dbReference type="SAM" id="MobiDB-lite"/>
    </source>
</evidence>
<dbReference type="Pfam" id="PF05258">
    <property type="entry name" value="DciA"/>
    <property type="match status" value="1"/>
</dbReference>